<keyword evidence="1" id="KW-0677">Repeat</keyword>
<dbReference type="FunFam" id="3.40.50.300:FF:000011">
    <property type="entry name" value="Putative ABC transporter ATP-binding component"/>
    <property type="match status" value="1"/>
</dbReference>
<feature type="region of interest" description="Disordered" evidence="5">
    <location>
        <begin position="661"/>
        <end position="707"/>
    </location>
</feature>
<reference evidence="8" key="1">
    <citation type="journal article" date="2012" name="Proc. Natl. Acad. Sci. U.S.A.">
        <title>Antigenic diversity is generated by distinct evolutionary mechanisms in African trypanosome species.</title>
        <authorList>
            <person name="Jackson A.P."/>
            <person name="Berry A."/>
            <person name="Aslett M."/>
            <person name="Allison H.C."/>
            <person name="Burton P."/>
            <person name="Vavrova-Anderson J."/>
            <person name="Brown R."/>
            <person name="Browne H."/>
            <person name="Corton N."/>
            <person name="Hauser H."/>
            <person name="Gamble J."/>
            <person name="Gilderthorp R."/>
            <person name="Marcello L."/>
            <person name="McQuillan J."/>
            <person name="Otto T.D."/>
            <person name="Quail M.A."/>
            <person name="Sanders M.J."/>
            <person name="van Tonder A."/>
            <person name="Ginger M.L."/>
            <person name="Field M.C."/>
            <person name="Barry J.D."/>
            <person name="Hertz-Fowler C."/>
            <person name="Berriman M."/>
        </authorList>
    </citation>
    <scope>NUCLEOTIDE SEQUENCE</scope>
    <source>
        <strain evidence="8">IL3000</strain>
    </source>
</reference>
<keyword evidence="4" id="KW-0175">Coiled coil</keyword>
<evidence type="ECO:0000259" key="7">
    <source>
        <dbReference type="PROSITE" id="PS50893"/>
    </source>
</evidence>
<evidence type="ECO:0000256" key="3">
    <source>
        <dbReference type="ARBA" id="ARBA00022840"/>
    </source>
</evidence>
<dbReference type="PANTHER" id="PTHR19211">
    <property type="entry name" value="ATP-BINDING TRANSPORT PROTEIN-RELATED"/>
    <property type="match status" value="1"/>
</dbReference>
<sequence length="707" mass="80110">MHSVFLFLGCYFFCVCALQAFQFDLGVKVSMSDTFEQHASDDVGPSVAEVKAPALYGKDRKKQERNERLIEEQNHLRQQASGVNKDGDNPFSVTWQQDKGSEGSRDISLQGVSVTVNGKILFKDTHVRLSAGARYGLMGPNGRGKSTILRLLNSRELPVQSNLGLLLVEQEQEFHESDVSAVQAVLQSHKKQQEFANEAANLREKAELTEEEMERLNFLEEELDIMGAAEAESRARRILFGLGFPTEWHERPTKSFSGGWRKRIALAAAVFIEPDVLMLDEPTNHLDLNAVIWLESYLCEQYREAARRPKTLIVVSHDAGFLDEVCTHMIHVENYQLNYYRGGFTGFDEQLRQRHQEIDKKYATVTKMVKEKKRNGMSNAQVDEWIKEQVRTGRVDPLFLEKRREYVVNFPFSEPSELPDGCLVKLDDVSFNYPGGPVLFRNVSCALWTDSRITLCGPNGIGKSTLLSLLTGQLEPTAGFVSINRKVRVGRYNQHFVDKLPLERTSVEFMQSLGIREEDKARRQLGSFGLEGIVHKNQIATLSGGQKARVALAAISAEKPHFLLLDEPTNHLDVESIEALCHAIKTFKGGVLVVTHDARLIEETDMQIWEAGDQNVRPFEGSLNDYKNKVRRIFEQQEKEMMKERQLAAEEKHLNSRLLREGMGKDVAAMKQEKDKELRQKQSESVDELFDMFSKKKKKGKKASGGG</sequence>
<feature type="chain" id="PRO_5003410803" evidence="6">
    <location>
        <begin position="18"/>
        <end position="707"/>
    </location>
</feature>
<dbReference type="VEuPathDB" id="TriTrypDB:TcIL3000_10_9180"/>
<dbReference type="AlphaFoldDB" id="G0UXM3"/>
<name>G0UXM3_TRYCI</name>
<dbReference type="PROSITE" id="PS50893">
    <property type="entry name" value="ABC_TRANSPORTER_2"/>
    <property type="match status" value="2"/>
</dbReference>
<dbReference type="InterPro" id="IPR050611">
    <property type="entry name" value="ABCF"/>
</dbReference>
<organism evidence="8">
    <name type="scientific">Trypanosoma congolense (strain IL3000)</name>
    <dbReference type="NCBI Taxonomy" id="1068625"/>
    <lineage>
        <taxon>Eukaryota</taxon>
        <taxon>Discoba</taxon>
        <taxon>Euglenozoa</taxon>
        <taxon>Kinetoplastea</taxon>
        <taxon>Metakinetoplastina</taxon>
        <taxon>Trypanosomatida</taxon>
        <taxon>Trypanosomatidae</taxon>
        <taxon>Trypanosoma</taxon>
        <taxon>Nannomonas</taxon>
    </lineage>
</organism>
<evidence type="ECO:0000256" key="4">
    <source>
        <dbReference type="SAM" id="Coils"/>
    </source>
</evidence>
<dbReference type="PANTHER" id="PTHR19211:SF14">
    <property type="entry name" value="ATP-BINDING CASSETTE SUB-FAMILY F MEMBER 1"/>
    <property type="match status" value="1"/>
</dbReference>
<dbReference type="SUPFAM" id="SSF52540">
    <property type="entry name" value="P-loop containing nucleoside triphosphate hydrolases"/>
    <property type="match status" value="2"/>
</dbReference>
<evidence type="ECO:0000313" key="8">
    <source>
        <dbReference type="EMBL" id="CCC94140.1"/>
    </source>
</evidence>
<feature type="compositionally biased region" description="Basic residues" evidence="5">
    <location>
        <begin position="695"/>
        <end position="707"/>
    </location>
</feature>
<proteinExistence type="predicted"/>
<keyword evidence="2" id="KW-0547">Nucleotide-binding</keyword>
<feature type="domain" description="ABC transporter" evidence="7">
    <location>
        <begin position="107"/>
        <end position="359"/>
    </location>
</feature>
<evidence type="ECO:0000256" key="5">
    <source>
        <dbReference type="SAM" id="MobiDB-lite"/>
    </source>
</evidence>
<dbReference type="InterPro" id="IPR003439">
    <property type="entry name" value="ABC_transporter-like_ATP-bd"/>
</dbReference>
<dbReference type="CDD" id="cd03221">
    <property type="entry name" value="ABCF_EF-3"/>
    <property type="match status" value="2"/>
</dbReference>
<dbReference type="SMART" id="SM00382">
    <property type="entry name" value="AAA"/>
    <property type="match status" value="2"/>
</dbReference>
<dbReference type="InterPro" id="IPR027417">
    <property type="entry name" value="P-loop_NTPase"/>
</dbReference>
<keyword evidence="6" id="KW-0732">Signal</keyword>
<dbReference type="InterPro" id="IPR017871">
    <property type="entry name" value="ABC_transporter-like_CS"/>
</dbReference>
<gene>
    <name evidence="8" type="ORF">TCIL3000_10_9180</name>
</gene>
<evidence type="ECO:0000256" key="6">
    <source>
        <dbReference type="SAM" id="SignalP"/>
    </source>
</evidence>
<dbReference type="GO" id="GO:0005524">
    <property type="term" value="F:ATP binding"/>
    <property type="evidence" value="ECO:0007669"/>
    <property type="project" value="UniProtKB-KW"/>
</dbReference>
<evidence type="ECO:0000256" key="1">
    <source>
        <dbReference type="ARBA" id="ARBA00022737"/>
    </source>
</evidence>
<dbReference type="Gene3D" id="3.40.50.300">
    <property type="entry name" value="P-loop containing nucleotide triphosphate hydrolases"/>
    <property type="match status" value="2"/>
</dbReference>
<protein>
    <submittedName>
        <fullName evidence="8">Putative ATPase</fullName>
    </submittedName>
</protein>
<evidence type="ECO:0000256" key="2">
    <source>
        <dbReference type="ARBA" id="ARBA00022741"/>
    </source>
</evidence>
<dbReference type="EMBL" id="HE575323">
    <property type="protein sequence ID" value="CCC94140.1"/>
    <property type="molecule type" value="Genomic_DNA"/>
</dbReference>
<feature type="signal peptide" evidence="6">
    <location>
        <begin position="1"/>
        <end position="17"/>
    </location>
</feature>
<feature type="coiled-coil region" evidence="4">
    <location>
        <begin position="192"/>
        <end position="222"/>
    </location>
</feature>
<dbReference type="GO" id="GO:0016887">
    <property type="term" value="F:ATP hydrolysis activity"/>
    <property type="evidence" value="ECO:0007669"/>
    <property type="project" value="InterPro"/>
</dbReference>
<dbReference type="Pfam" id="PF00005">
    <property type="entry name" value="ABC_tran"/>
    <property type="match status" value="2"/>
</dbReference>
<accession>G0UXM3</accession>
<dbReference type="FunFam" id="3.40.50.300:FF:000549">
    <property type="entry name" value="ABC transporter ATP-binding protein arb1"/>
    <property type="match status" value="1"/>
</dbReference>
<feature type="region of interest" description="Disordered" evidence="5">
    <location>
        <begin position="72"/>
        <end position="106"/>
    </location>
</feature>
<feature type="compositionally biased region" description="Basic and acidic residues" evidence="5">
    <location>
        <begin position="671"/>
        <end position="684"/>
    </location>
</feature>
<keyword evidence="3" id="KW-0067">ATP-binding</keyword>
<dbReference type="PROSITE" id="PS00211">
    <property type="entry name" value="ABC_TRANSPORTER_1"/>
    <property type="match status" value="2"/>
</dbReference>
<feature type="domain" description="ABC transporter" evidence="7">
    <location>
        <begin position="424"/>
        <end position="645"/>
    </location>
</feature>
<dbReference type="InterPro" id="IPR003593">
    <property type="entry name" value="AAA+_ATPase"/>
</dbReference>